<name>A0A2N9FIL2_FAGSY</name>
<feature type="region of interest" description="Disordered" evidence="1">
    <location>
        <begin position="22"/>
        <end position="81"/>
    </location>
</feature>
<feature type="compositionally biased region" description="Basic and acidic residues" evidence="1">
    <location>
        <begin position="59"/>
        <end position="68"/>
    </location>
</feature>
<feature type="compositionally biased region" description="Polar residues" evidence="1">
    <location>
        <begin position="27"/>
        <end position="43"/>
    </location>
</feature>
<reference evidence="2" key="1">
    <citation type="submission" date="2018-02" db="EMBL/GenBank/DDBJ databases">
        <authorList>
            <person name="Cohen D.B."/>
            <person name="Kent A.D."/>
        </authorList>
    </citation>
    <scope>NUCLEOTIDE SEQUENCE</scope>
</reference>
<gene>
    <name evidence="2" type="ORF">FSB_LOCUS14742</name>
</gene>
<evidence type="ECO:0000256" key="1">
    <source>
        <dbReference type="SAM" id="MobiDB-lite"/>
    </source>
</evidence>
<dbReference type="InterPro" id="IPR007789">
    <property type="entry name" value="DUF688"/>
</dbReference>
<evidence type="ECO:0000313" key="2">
    <source>
        <dbReference type="EMBL" id="SPC86860.1"/>
    </source>
</evidence>
<proteinExistence type="predicted"/>
<dbReference type="AlphaFoldDB" id="A0A2N9FIL2"/>
<feature type="region of interest" description="Disordered" evidence="1">
    <location>
        <begin position="269"/>
        <end position="291"/>
    </location>
</feature>
<dbReference type="PANTHER" id="PTHR33671:SF1">
    <property type="entry name" value="DUF688 FAMILY PROTEIN"/>
    <property type="match status" value="1"/>
</dbReference>
<dbReference type="PANTHER" id="PTHR33671">
    <property type="entry name" value="N-METHYLTRANSFERASE, PUTATIVE (DUF688)-RELATED"/>
    <property type="match status" value="1"/>
</dbReference>
<dbReference type="Pfam" id="PF05097">
    <property type="entry name" value="DUF688"/>
    <property type="match status" value="1"/>
</dbReference>
<organism evidence="2">
    <name type="scientific">Fagus sylvatica</name>
    <name type="common">Beechnut</name>
    <dbReference type="NCBI Taxonomy" id="28930"/>
    <lineage>
        <taxon>Eukaryota</taxon>
        <taxon>Viridiplantae</taxon>
        <taxon>Streptophyta</taxon>
        <taxon>Embryophyta</taxon>
        <taxon>Tracheophyta</taxon>
        <taxon>Spermatophyta</taxon>
        <taxon>Magnoliopsida</taxon>
        <taxon>eudicotyledons</taxon>
        <taxon>Gunneridae</taxon>
        <taxon>Pentapetalae</taxon>
        <taxon>rosids</taxon>
        <taxon>fabids</taxon>
        <taxon>Fagales</taxon>
        <taxon>Fagaceae</taxon>
        <taxon>Fagus</taxon>
    </lineage>
</organism>
<dbReference type="EMBL" id="OIVN01000882">
    <property type="protein sequence ID" value="SPC86860.1"/>
    <property type="molecule type" value="Genomic_DNA"/>
</dbReference>
<protein>
    <submittedName>
        <fullName evidence="2">Uncharacterized protein</fullName>
    </submittedName>
</protein>
<sequence length="291" mass="32493">MSSKYTRKLNFNAPLLSTRRIGGYTGEDQQSCTNSSQGVFGTTSDDRIPFSWELAPGKPKKDLERSTDIDEVYTPRPRPPPCLWHPAIESMNDDYPHDDNNDAIDDVNDCCDVDIDFDFDVDVDVAVDVDVDDDAAFSDAMDDVFSLSEAIDIVTKAEKVHELDSLKLKLEESRGSESPNFIIRRFLPDATALAAASSGLAFNSMSFNKRPSLPRQCNCPEACEFHPVIRQSSSYASPKGCGLETLFPWRMKHKLCGIKNPIRHESLNVQQPQCRAKQKKHSSSNCKSLPI</sequence>
<accession>A0A2N9FIL2</accession>